<dbReference type="GO" id="GO:0006412">
    <property type="term" value="P:translation"/>
    <property type="evidence" value="ECO:0007669"/>
    <property type="project" value="InterPro"/>
</dbReference>
<dbReference type="InterPro" id="IPR029063">
    <property type="entry name" value="SAM-dependent_MTases_sf"/>
</dbReference>
<dbReference type="Proteomes" id="UP000031307">
    <property type="component" value="Unassembled WGS sequence"/>
</dbReference>
<reference evidence="5 6" key="1">
    <citation type="journal article" date="2014" name="Mol. Biol. Evol.">
        <title>Massive expansion of Ubiquitination-related gene families within the Chlamydiae.</title>
        <authorList>
            <person name="Domman D."/>
            <person name="Collingro A."/>
            <person name="Lagkouvardos I."/>
            <person name="Gehre L."/>
            <person name="Weinmaier T."/>
            <person name="Rattei T."/>
            <person name="Subtil A."/>
            <person name="Horn M."/>
        </authorList>
    </citation>
    <scope>NUCLEOTIDE SEQUENCE [LARGE SCALE GENOMIC DNA]</scope>
    <source>
        <strain evidence="5 6">OEW1</strain>
    </source>
</reference>
<gene>
    <name evidence="5" type="ORF">DB43_DQ00170</name>
</gene>
<keyword evidence="3" id="KW-0408">Iron</keyword>
<evidence type="ECO:0000313" key="6">
    <source>
        <dbReference type="Proteomes" id="UP000031307"/>
    </source>
</evidence>
<dbReference type="GO" id="GO:0051536">
    <property type="term" value="F:iron-sulfur cluster binding"/>
    <property type="evidence" value="ECO:0007669"/>
    <property type="project" value="UniProtKB-KW"/>
</dbReference>
<keyword evidence="1" id="KW-0479">Metal-binding</keyword>
<proteinExistence type="predicted"/>
<evidence type="ECO:0008006" key="7">
    <source>
        <dbReference type="Google" id="ProtNLM"/>
    </source>
</evidence>
<evidence type="ECO:0000313" key="5">
    <source>
        <dbReference type="EMBL" id="KIA78635.1"/>
    </source>
</evidence>
<dbReference type="EMBL" id="JSAM01000011">
    <property type="protein sequence ID" value="KIA78635.1"/>
    <property type="molecule type" value="Genomic_DNA"/>
</dbReference>
<keyword evidence="4" id="KW-0411">Iron-sulfur</keyword>
<dbReference type="GO" id="GO:0046872">
    <property type="term" value="F:metal ion binding"/>
    <property type="evidence" value="ECO:0007669"/>
    <property type="project" value="UniProtKB-KW"/>
</dbReference>
<dbReference type="Pfam" id="PF09243">
    <property type="entry name" value="Rsm22"/>
    <property type="match status" value="1"/>
</dbReference>
<dbReference type="InterPro" id="IPR015324">
    <property type="entry name" value="Ribosomal_Rsm22-like"/>
</dbReference>
<sequence>MMKRKPIPKADLETLIPLLMGTWRRFHKISGPSDRLQTREFRGVVEAITQLQEAFNAGTPPKKHYFEDPKLLGAYLLYQWVVHYQQGLSLLGELPSSPKRVLDLCSGPAPFSFAALKHGAREVFALDQNQTALQLAGEISGRYGFPIQIRRWEHPSSLPVSGEFDCIILGHCLEELFPISVKGAIEKQQQFLDYLLRLLTPHGYLVIVGNSFGESNNRILQIRDAMVKKRVPIQAPCVWQGECPALQTSNSPCYAQREFEKPYLIKELQRAAQINLSSLKMSYLILRSPQAAWPKLEQEQALYRIISPPVDSFQGKKFYLCGTGGKKSLSSRLPEHPPESKAFDFLRRGDLISIEKAFEVKSSYEIIAETSLKLKAPAGKPLPEIEP</sequence>
<evidence type="ECO:0000256" key="2">
    <source>
        <dbReference type="ARBA" id="ARBA00022946"/>
    </source>
</evidence>
<dbReference type="CDD" id="cd02440">
    <property type="entry name" value="AdoMet_MTases"/>
    <property type="match status" value="1"/>
</dbReference>
<accession>A0A0C1CCP6</accession>
<keyword evidence="2" id="KW-0809">Transit peptide</keyword>
<organism evidence="5 6">
    <name type="scientific">Parachlamydia acanthamoebae</name>
    <dbReference type="NCBI Taxonomy" id="83552"/>
    <lineage>
        <taxon>Bacteria</taxon>
        <taxon>Pseudomonadati</taxon>
        <taxon>Chlamydiota</taxon>
        <taxon>Chlamydiia</taxon>
        <taxon>Parachlamydiales</taxon>
        <taxon>Parachlamydiaceae</taxon>
        <taxon>Parachlamydia</taxon>
    </lineage>
</organism>
<protein>
    <recommendedName>
        <fullName evidence="7">Methyltransferase domain-containing protein</fullName>
    </recommendedName>
</protein>
<comment type="caution">
    <text evidence="5">The sequence shown here is derived from an EMBL/GenBank/DDBJ whole genome shotgun (WGS) entry which is preliminary data.</text>
</comment>
<evidence type="ECO:0000256" key="3">
    <source>
        <dbReference type="ARBA" id="ARBA00023004"/>
    </source>
</evidence>
<evidence type="ECO:0000256" key="1">
    <source>
        <dbReference type="ARBA" id="ARBA00022723"/>
    </source>
</evidence>
<dbReference type="AlphaFoldDB" id="A0A0C1CCP6"/>
<dbReference type="SUPFAM" id="SSF53335">
    <property type="entry name" value="S-adenosyl-L-methionine-dependent methyltransferases"/>
    <property type="match status" value="1"/>
</dbReference>
<dbReference type="Gene3D" id="3.40.50.150">
    <property type="entry name" value="Vaccinia Virus protein VP39"/>
    <property type="match status" value="1"/>
</dbReference>
<name>A0A0C1CCP6_9BACT</name>
<dbReference type="GO" id="GO:0008168">
    <property type="term" value="F:methyltransferase activity"/>
    <property type="evidence" value="ECO:0007669"/>
    <property type="project" value="InterPro"/>
</dbReference>
<evidence type="ECO:0000256" key="4">
    <source>
        <dbReference type="ARBA" id="ARBA00023014"/>
    </source>
</evidence>
<dbReference type="PATRIC" id="fig|83552.4.peg.160"/>